<comment type="caution">
    <text evidence="1">The sequence shown here is derived from an EMBL/GenBank/DDBJ whole genome shotgun (WGS) entry which is preliminary data.</text>
</comment>
<dbReference type="EMBL" id="VIIS01001576">
    <property type="protein sequence ID" value="KAF0296263.1"/>
    <property type="molecule type" value="Genomic_DNA"/>
</dbReference>
<evidence type="ECO:0000313" key="1">
    <source>
        <dbReference type="EMBL" id="KAF0296263.1"/>
    </source>
</evidence>
<evidence type="ECO:0000313" key="2">
    <source>
        <dbReference type="Proteomes" id="UP000440578"/>
    </source>
</evidence>
<organism evidence="1 2">
    <name type="scientific">Amphibalanus amphitrite</name>
    <name type="common">Striped barnacle</name>
    <name type="synonym">Balanus amphitrite</name>
    <dbReference type="NCBI Taxonomy" id="1232801"/>
    <lineage>
        <taxon>Eukaryota</taxon>
        <taxon>Metazoa</taxon>
        <taxon>Ecdysozoa</taxon>
        <taxon>Arthropoda</taxon>
        <taxon>Crustacea</taxon>
        <taxon>Multicrustacea</taxon>
        <taxon>Cirripedia</taxon>
        <taxon>Thoracica</taxon>
        <taxon>Thoracicalcarea</taxon>
        <taxon>Balanomorpha</taxon>
        <taxon>Balanoidea</taxon>
        <taxon>Balanidae</taxon>
        <taxon>Amphibalaninae</taxon>
        <taxon>Amphibalanus</taxon>
    </lineage>
</organism>
<proteinExistence type="predicted"/>
<gene>
    <name evidence="1" type="ORF">FJT64_000585</name>
</gene>
<reference evidence="1 2" key="1">
    <citation type="submission" date="2019-07" db="EMBL/GenBank/DDBJ databases">
        <title>Draft genome assembly of a fouling barnacle, Amphibalanus amphitrite (Darwin, 1854): The first reference genome for Thecostraca.</title>
        <authorList>
            <person name="Kim W."/>
        </authorList>
    </citation>
    <scope>NUCLEOTIDE SEQUENCE [LARGE SCALE GENOMIC DNA]</scope>
    <source>
        <strain evidence="1">SNU_AA5</strain>
        <tissue evidence="1">Soma without cirri and trophi</tissue>
    </source>
</reference>
<name>A0A6A4VRF8_AMPAM</name>
<dbReference type="AlphaFoldDB" id="A0A6A4VRF8"/>
<dbReference type="Proteomes" id="UP000440578">
    <property type="component" value="Unassembled WGS sequence"/>
</dbReference>
<accession>A0A6A4VRF8</accession>
<sequence>MEDFEFFFLVRLGLRLYQLVTPTITAIQAKGLSIGEVLRKVELLKTAALAQSQNAPFRQLWLDCVTEAEELGLEEPRLKRAIRKPAKLREAGDDVGQPKTPEDV</sequence>
<protein>
    <submittedName>
        <fullName evidence="1">Uncharacterized protein</fullName>
    </submittedName>
</protein>
<keyword evidence="2" id="KW-1185">Reference proteome</keyword>